<sequence>MENESNASGRDQLGQLDQVADARRRIATHVGFSTAYWVVYGVLLVVLAGLPIWMDLLGADYSAYLSWGFAVIAIGSAFFTAARRRRSGVYLPKRIGSYPGARPFWLAALGITAVGFGAIAVLVRYQQQGIALLVLPVVAVAVFTAQVKTRAAMRRDLEEGRVRP</sequence>
<evidence type="ECO:0000256" key="1">
    <source>
        <dbReference type="SAM" id="Phobius"/>
    </source>
</evidence>
<gene>
    <name evidence="2" type="ORF">GCM10020366_50850</name>
</gene>
<protein>
    <submittedName>
        <fullName evidence="2">Uncharacterized protein</fullName>
    </submittedName>
</protein>
<feature type="transmembrane region" description="Helical" evidence="1">
    <location>
        <begin position="64"/>
        <end position="82"/>
    </location>
</feature>
<feature type="transmembrane region" description="Helical" evidence="1">
    <location>
        <begin position="129"/>
        <end position="147"/>
    </location>
</feature>
<feature type="transmembrane region" description="Helical" evidence="1">
    <location>
        <begin position="103"/>
        <end position="123"/>
    </location>
</feature>
<keyword evidence="1" id="KW-0472">Membrane</keyword>
<organism evidence="2 3">
    <name type="scientific">Saccharopolyspora gregorii</name>
    <dbReference type="NCBI Taxonomy" id="33914"/>
    <lineage>
        <taxon>Bacteria</taxon>
        <taxon>Bacillati</taxon>
        <taxon>Actinomycetota</taxon>
        <taxon>Actinomycetes</taxon>
        <taxon>Pseudonocardiales</taxon>
        <taxon>Pseudonocardiaceae</taxon>
        <taxon>Saccharopolyspora</taxon>
    </lineage>
</organism>
<comment type="caution">
    <text evidence="2">The sequence shown here is derived from an EMBL/GenBank/DDBJ whole genome shotgun (WGS) entry which is preliminary data.</text>
</comment>
<keyword evidence="1" id="KW-0812">Transmembrane</keyword>
<name>A0ABP6RX86_9PSEU</name>
<keyword evidence="3" id="KW-1185">Reference proteome</keyword>
<evidence type="ECO:0000313" key="2">
    <source>
        <dbReference type="EMBL" id="GAA3362532.1"/>
    </source>
</evidence>
<dbReference type="Proteomes" id="UP001500483">
    <property type="component" value="Unassembled WGS sequence"/>
</dbReference>
<proteinExistence type="predicted"/>
<dbReference type="RefSeq" id="WP_344929893.1">
    <property type="nucleotide sequence ID" value="NZ_BAAAYK010000038.1"/>
</dbReference>
<dbReference type="EMBL" id="BAAAYK010000038">
    <property type="protein sequence ID" value="GAA3362532.1"/>
    <property type="molecule type" value="Genomic_DNA"/>
</dbReference>
<accession>A0ABP6RX86</accession>
<reference evidence="3" key="1">
    <citation type="journal article" date="2019" name="Int. J. Syst. Evol. Microbiol.">
        <title>The Global Catalogue of Microorganisms (GCM) 10K type strain sequencing project: providing services to taxonomists for standard genome sequencing and annotation.</title>
        <authorList>
            <consortium name="The Broad Institute Genomics Platform"/>
            <consortium name="The Broad Institute Genome Sequencing Center for Infectious Disease"/>
            <person name="Wu L."/>
            <person name="Ma J."/>
        </authorList>
    </citation>
    <scope>NUCLEOTIDE SEQUENCE [LARGE SCALE GENOMIC DNA]</scope>
    <source>
        <strain evidence="3">JCM 9687</strain>
    </source>
</reference>
<keyword evidence="1" id="KW-1133">Transmembrane helix</keyword>
<feature type="transmembrane region" description="Helical" evidence="1">
    <location>
        <begin position="34"/>
        <end position="52"/>
    </location>
</feature>
<evidence type="ECO:0000313" key="3">
    <source>
        <dbReference type="Proteomes" id="UP001500483"/>
    </source>
</evidence>